<feature type="compositionally biased region" description="Basic and acidic residues" evidence="14">
    <location>
        <begin position="533"/>
        <end position="548"/>
    </location>
</feature>
<keyword evidence="10 13" id="KW-1015">Disulfide bond</keyword>
<dbReference type="FunFam" id="2.60.40.60:FF:000112">
    <property type="entry name" value="neural-cadherin isoform X1"/>
    <property type="match status" value="1"/>
</dbReference>
<keyword evidence="9 15" id="KW-0472">Membrane</keyword>
<evidence type="ECO:0000256" key="3">
    <source>
        <dbReference type="ARBA" id="ARBA00022692"/>
    </source>
</evidence>
<dbReference type="GO" id="GO:0008104">
    <property type="term" value="P:intracellular protein localization"/>
    <property type="evidence" value="ECO:0007669"/>
    <property type="project" value="UniProtKB-ARBA"/>
</dbReference>
<protein>
    <recommendedName>
        <fullName evidence="21">Neural-cadherin</fullName>
    </recommendedName>
</protein>
<evidence type="ECO:0000256" key="7">
    <source>
        <dbReference type="ARBA" id="ARBA00022889"/>
    </source>
</evidence>
<feature type="domain" description="Cadherin" evidence="18">
    <location>
        <begin position="745"/>
        <end position="761"/>
    </location>
</feature>
<dbReference type="GO" id="GO:0001736">
    <property type="term" value="P:establishment of planar polarity"/>
    <property type="evidence" value="ECO:0007669"/>
    <property type="project" value="UniProtKB-ARBA"/>
</dbReference>
<feature type="region of interest" description="Disordered" evidence="14">
    <location>
        <begin position="2172"/>
        <end position="2193"/>
    </location>
</feature>
<dbReference type="InterPro" id="IPR002126">
    <property type="entry name" value="Cadherin-like_dom"/>
</dbReference>
<feature type="region of interest" description="Disordered" evidence="14">
    <location>
        <begin position="487"/>
        <end position="506"/>
    </location>
</feature>
<keyword evidence="11" id="KW-0325">Glycoprotein</keyword>
<dbReference type="GO" id="GO:0030855">
    <property type="term" value="P:epithelial cell differentiation"/>
    <property type="evidence" value="ECO:0007669"/>
    <property type="project" value="UniProtKB-ARBA"/>
</dbReference>
<feature type="domain" description="Cadherin" evidence="18">
    <location>
        <begin position="874"/>
        <end position="992"/>
    </location>
</feature>
<dbReference type="FunFam" id="2.60.40.60:FF:000032">
    <property type="entry name" value="FAT atypical cadherin 1"/>
    <property type="match status" value="1"/>
</dbReference>
<dbReference type="PANTHER" id="PTHR24027">
    <property type="entry name" value="CADHERIN-23"/>
    <property type="match status" value="1"/>
</dbReference>
<dbReference type="Gene3D" id="2.60.120.200">
    <property type="match status" value="2"/>
</dbReference>
<dbReference type="PROSITE" id="PS00232">
    <property type="entry name" value="CADHERIN_1"/>
    <property type="match status" value="3"/>
</dbReference>
<evidence type="ECO:0008006" key="21">
    <source>
        <dbReference type="Google" id="ProtNLM"/>
    </source>
</evidence>
<evidence type="ECO:0000313" key="20">
    <source>
        <dbReference type="Proteomes" id="UP001497623"/>
    </source>
</evidence>
<feature type="domain" description="Laminin G" evidence="16">
    <location>
        <begin position="1535"/>
        <end position="1738"/>
    </location>
</feature>
<evidence type="ECO:0000259" key="16">
    <source>
        <dbReference type="PROSITE" id="PS50025"/>
    </source>
</evidence>
<keyword evidence="3 15" id="KW-0812">Transmembrane</keyword>
<dbReference type="PRINTS" id="PR00205">
    <property type="entry name" value="CADHERIN"/>
</dbReference>
<dbReference type="InterPro" id="IPR015919">
    <property type="entry name" value="Cadherin-like_sf"/>
</dbReference>
<feature type="compositionally biased region" description="Basic residues" evidence="14">
    <location>
        <begin position="522"/>
        <end position="532"/>
    </location>
</feature>
<dbReference type="SUPFAM" id="SSF57196">
    <property type="entry name" value="EGF/Laminin"/>
    <property type="match status" value="1"/>
</dbReference>
<keyword evidence="6 12" id="KW-0106">Calcium</keyword>
<feature type="non-terminal residue" evidence="19">
    <location>
        <position position="2348"/>
    </location>
</feature>
<dbReference type="CDD" id="cd11304">
    <property type="entry name" value="Cadherin_repeat"/>
    <property type="match status" value="7"/>
</dbReference>
<feature type="domain" description="Laminin G" evidence="16">
    <location>
        <begin position="1787"/>
        <end position="1983"/>
    </location>
</feature>
<keyword evidence="8 15" id="KW-1133">Transmembrane helix</keyword>
<dbReference type="SMART" id="SM00181">
    <property type="entry name" value="EGF"/>
    <property type="match status" value="4"/>
</dbReference>
<feature type="transmembrane region" description="Helical" evidence="15">
    <location>
        <begin position="2086"/>
        <end position="2106"/>
    </location>
</feature>
<dbReference type="CDD" id="cd00054">
    <property type="entry name" value="EGF_CA"/>
    <property type="match status" value="2"/>
</dbReference>
<feature type="disulfide bond" evidence="13">
    <location>
        <begin position="2050"/>
        <end position="2059"/>
    </location>
</feature>
<dbReference type="InterPro" id="IPR000742">
    <property type="entry name" value="EGF"/>
</dbReference>
<comment type="subcellular location">
    <subcellularLocation>
        <location evidence="1">Membrane</location>
        <topology evidence="1">Single-pass membrane protein</topology>
    </subcellularLocation>
</comment>
<dbReference type="Pfam" id="PF00028">
    <property type="entry name" value="Cadherin"/>
    <property type="match status" value="4"/>
</dbReference>
<feature type="region of interest" description="Disordered" evidence="14">
    <location>
        <begin position="225"/>
        <end position="323"/>
    </location>
</feature>
<dbReference type="SUPFAM" id="SSF49899">
    <property type="entry name" value="Concanavalin A-like lectins/glucanases"/>
    <property type="match status" value="2"/>
</dbReference>
<dbReference type="SMART" id="SM00179">
    <property type="entry name" value="EGF_CA"/>
    <property type="match status" value="2"/>
</dbReference>
<dbReference type="PROSITE" id="PS00010">
    <property type="entry name" value="ASX_HYDROXYL"/>
    <property type="match status" value="1"/>
</dbReference>
<evidence type="ECO:0000313" key="19">
    <source>
        <dbReference type="EMBL" id="CAL4133360.1"/>
    </source>
</evidence>
<evidence type="ECO:0000256" key="9">
    <source>
        <dbReference type="ARBA" id="ARBA00023136"/>
    </source>
</evidence>
<dbReference type="GO" id="GO:0007163">
    <property type="term" value="P:establishment or maintenance of cell polarity"/>
    <property type="evidence" value="ECO:0007669"/>
    <property type="project" value="UniProtKB-ARBA"/>
</dbReference>
<keyword evidence="20" id="KW-1185">Reference proteome</keyword>
<feature type="disulfide bond" evidence="13">
    <location>
        <begin position="1774"/>
        <end position="1783"/>
    </location>
</feature>
<name>A0AAV2RR86_MEGNR</name>
<dbReference type="PROSITE" id="PS01186">
    <property type="entry name" value="EGF_2"/>
    <property type="match status" value="1"/>
</dbReference>
<feature type="domain" description="Cadherin" evidence="18">
    <location>
        <begin position="993"/>
        <end position="1096"/>
    </location>
</feature>
<feature type="domain" description="EGF-like" evidence="17">
    <location>
        <begin position="1496"/>
        <end position="1532"/>
    </location>
</feature>
<feature type="domain" description="Cadherin" evidence="18">
    <location>
        <begin position="1096"/>
        <end position="1213"/>
    </location>
</feature>
<dbReference type="GO" id="GO:0016342">
    <property type="term" value="C:catenin complex"/>
    <property type="evidence" value="ECO:0007669"/>
    <property type="project" value="TreeGrafter"/>
</dbReference>
<comment type="caution">
    <text evidence="19">The sequence shown here is derived from an EMBL/GenBank/DDBJ whole genome shotgun (WGS) entry which is preliminary data.</text>
</comment>
<evidence type="ECO:0000256" key="10">
    <source>
        <dbReference type="ARBA" id="ARBA00023157"/>
    </source>
</evidence>
<evidence type="ECO:0000256" key="12">
    <source>
        <dbReference type="PROSITE-ProRule" id="PRU00043"/>
    </source>
</evidence>
<dbReference type="PROSITE" id="PS01187">
    <property type="entry name" value="EGF_CA"/>
    <property type="match status" value="1"/>
</dbReference>
<dbReference type="PROSITE" id="PS50025">
    <property type="entry name" value="LAM_G_DOMAIN"/>
    <property type="match status" value="2"/>
</dbReference>
<feature type="disulfide bond" evidence="13">
    <location>
        <begin position="1522"/>
        <end position="1531"/>
    </location>
</feature>
<evidence type="ECO:0000256" key="4">
    <source>
        <dbReference type="ARBA" id="ARBA00022729"/>
    </source>
</evidence>
<dbReference type="InterPro" id="IPR000152">
    <property type="entry name" value="EGF-type_Asp/Asn_hydroxyl_site"/>
</dbReference>
<dbReference type="SUPFAM" id="SSF49313">
    <property type="entry name" value="Cadherin-like"/>
    <property type="match status" value="7"/>
</dbReference>
<dbReference type="InterPro" id="IPR001881">
    <property type="entry name" value="EGF-like_Ca-bd_dom"/>
</dbReference>
<feature type="domain" description="Cadherin" evidence="18">
    <location>
        <begin position="141"/>
        <end position="259"/>
    </location>
</feature>
<dbReference type="SMART" id="SM00112">
    <property type="entry name" value="CA"/>
    <property type="match status" value="6"/>
</dbReference>
<organism evidence="19 20">
    <name type="scientific">Meganyctiphanes norvegica</name>
    <name type="common">Northern krill</name>
    <name type="synonym">Thysanopoda norvegica</name>
    <dbReference type="NCBI Taxonomy" id="48144"/>
    <lineage>
        <taxon>Eukaryota</taxon>
        <taxon>Metazoa</taxon>
        <taxon>Ecdysozoa</taxon>
        <taxon>Arthropoda</taxon>
        <taxon>Crustacea</taxon>
        <taxon>Multicrustacea</taxon>
        <taxon>Malacostraca</taxon>
        <taxon>Eumalacostraca</taxon>
        <taxon>Eucarida</taxon>
        <taxon>Euphausiacea</taxon>
        <taxon>Euphausiidae</taxon>
        <taxon>Meganyctiphanes</taxon>
    </lineage>
</organism>
<feature type="domain" description="Cadherin" evidence="18">
    <location>
        <begin position="34"/>
        <end position="132"/>
    </location>
</feature>
<dbReference type="InterPro" id="IPR039808">
    <property type="entry name" value="Cadherin"/>
</dbReference>
<dbReference type="PANTHER" id="PTHR24027:SF438">
    <property type="entry name" value="CADHERIN 23"/>
    <property type="match status" value="1"/>
</dbReference>
<feature type="compositionally biased region" description="Polar residues" evidence="14">
    <location>
        <begin position="2317"/>
        <end position="2336"/>
    </location>
</feature>
<keyword evidence="4" id="KW-0732">Signal</keyword>
<feature type="domain" description="EGF-like" evidence="17">
    <location>
        <begin position="2024"/>
        <end position="2060"/>
    </location>
</feature>
<dbReference type="Pfam" id="PF02210">
    <property type="entry name" value="Laminin_G_2"/>
    <property type="match status" value="2"/>
</dbReference>
<reference evidence="19 20" key="1">
    <citation type="submission" date="2024-05" db="EMBL/GenBank/DDBJ databases">
        <authorList>
            <person name="Wallberg A."/>
        </authorList>
    </citation>
    <scope>NUCLEOTIDE SEQUENCE [LARGE SCALE GENOMIC DNA]</scope>
</reference>
<evidence type="ECO:0000256" key="13">
    <source>
        <dbReference type="PROSITE-ProRule" id="PRU00076"/>
    </source>
</evidence>
<dbReference type="GO" id="GO:0048513">
    <property type="term" value="P:animal organ development"/>
    <property type="evidence" value="ECO:0007669"/>
    <property type="project" value="UniProtKB-ARBA"/>
</dbReference>
<evidence type="ECO:0000256" key="2">
    <source>
        <dbReference type="ARBA" id="ARBA00022536"/>
    </source>
</evidence>
<dbReference type="InterPro" id="IPR013320">
    <property type="entry name" value="ConA-like_dom_sf"/>
</dbReference>
<dbReference type="Proteomes" id="UP001497623">
    <property type="component" value="Unassembled WGS sequence"/>
</dbReference>
<dbReference type="EMBL" id="CAXKWB010028172">
    <property type="protein sequence ID" value="CAL4133360.1"/>
    <property type="molecule type" value="Genomic_DNA"/>
</dbReference>
<evidence type="ECO:0000256" key="5">
    <source>
        <dbReference type="ARBA" id="ARBA00022737"/>
    </source>
</evidence>
<gene>
    <name evidence="19" type="ORF">MNOR_LOCUS27176</name>
</gene>
<dbReference type="InterPro" id="IPR001791">
    <property type="entry name" value="Laminin_G"/>
</dbReference>
<dbReference type="SMART" id="SM00282">
    <property type="entry name" value="LamG"/>
    <property type="match status" value="2"/>
</dbReference>
<dbReference type="InterPro" id="IPR018097">
    <property type="entry name" value="EGF_Ca-bd_CS"/>
</dbReference>
<evidence type="ECO:0000256" key="15">
    <source>
        <dbReference type="SAM" id="Phobius"/>
    </source>
</evidence>
<proteinExistence type="predicted"/>
<comment type="caution">
    <text evidence="13">Lacks conserved residue(s) required for the propagation of feature annotation.</text>
</comment>
<dbReference type="PROSITE" id="PS50268">
    <property type="entry name" value="CADHERIN_2"/>
    <property type="match status" value="7"/>
</dbReference>
<keyword evidence="5" id="KW-0677">Repeat</keyword>
<keyword evidence="2 13" id="KW-0245">EGF-like domain</keyword>
<dbReference type="GO" id="GO:0005509">
    <property type="term" value="F:calcium ion binding"/>
    <property type="evidence" value="ECO:0007669"/>
    <property type="project" value="UniProtKB-UniRule"/>
</dbReference>
<evidence type="ECO:0000256" key="11">
    <source>
        <dbReference type="ARBA" id="ARBA00023180"/>
    </source>
</evidence>
<evidence type="ECO:0000256" key="8">
    <source>
        <dbReference type="ARBA" id="ARBA00022989"/>
    </source>
</evidence>
<evidence type="ECO:0000256" key="6">
    <source>
        <dbReference type="ARBA" id="ARBA00022837"/>
    </source>
</evidence>
<feature type="domain" description="Cadherin" evidence="18">
    <location>
        <begin position="762"/>
        <end position="873"/>
    </location>
</feature>
<dbReference type="CDD" id="cd00110">
    <property type="entry name" value="LamG"/>
    <property type="match status" value="2"/>
</dbReference>
<accession>A0AAV2RR86</accession>
<feature type="region of interest" description="Disordered" evidence="14">
    <location>
        <begin position="2317"/>
        <end position="2348"/>
    </location>
</feature>
<feature type="domain" description="EGF-like" evidence="17">
    <location>
        <begin position="1748"/>
        <end position="1784"/>
    </location>
</feature>
<dbReference type="PROSITE" id="PS00022">
    <property type="entry name" value="EGF_1"/>
    <property type="match status" value="3"/>
</dbReference>
<evidence type="ECO:0000259" key="18">
    <source>
        <dbReference type="PROSITE" id="PS50268"/>
    </source>
</evidence>
<dbReference type="Gene3D" id="2.10.25.10">
    <property type="entry name" value="Laminin"/>
    <property type="match status" value="2"/>
</dbReference>
<dbReference type="PROSITE" id="PS50026">
    <property type="entry name" value="EGF_3"/>
    <property type="match status" value="3"/>
</dbReference>
<feature type="compositionally biased region" description="Basic and acidic residues" evidence="14">
    <location>
        <begin position="234"/>
        <end position="257"/>
    </location>
</feature>
<evidence type="ECO:0000256" key="1">
    <source>
        <dbReference type="ARBA" id="ARBA00004167"/>
    </source>
</evidence>
<dbReference type="GO" id="GO:0007424">
    <property type="term" value="P:open tracheal system development"/>
    <property type="evidence" value="ECO:0007669"/>
    <property type="project" value="UniProtKB-ARBA"/>
</dbReference>
<evidence type="ECO:0000256" key="14">
    <source>
        <dbReference type="SAM" id="MobiDB-lite"/>
    </source>
</evidence>
<keyword evidence="7" id="KW-0130">Cell adhesion</keyword>
<dbReference type="GO" id="GO:0016477">
    <property type="term" value="P:cell migration"/>
    <property type="evidence" value="ECO:0007669"/>
    <property type="project" value="TreeGrafter"/>
</dbReference>
<feature type="region of interest" description="Disordered" evidence="14">
    <location>
        <begin position="518"/>
        <end position="548"/>
    </location>
</feature>
<dbReference type="InterPro" id="IPR020894">
    <property type="entry name" value="Cadherin_CS"/>
</dbReference>
<dbReference type="GO" id="GO:0045296">
    <property type="term" value="F:cadherin binding"/>
    <property type="evidence" value="ECO:0007669"/>
    <property type="project" value="TreeGrafter"/>
</dbReference>
<sequence>MHVDLNKVFESLLLSSITATRLLSGSGSGPVQFTQLRYCAGLPEDIQVDTPVATVKATHKEGYGVHYSISGGNDLGLFSINQDTGQVSIAAPLDHELNDKHELLITAEAAGSKQETTLQVAVLDVNDNAPVFPTLPELTIIEEDDRDLPTIIAKVAAVDPDTVDQAEGLHYSISGDGIDGLNYHDAFFTIDPVTGELKLLRPLDRDPPNGKEYWRIKIKVKDGQSRRIKLGHHSRTDSSFLKKEVSDSRHFHSEGKPQRLTQRSTKTSVKDSEHSQMKKILSRSQRDERILRARRRGDSGVLGRNVAEKRKRRRDSGSKDISEQRILSSEQTWNIEIPHDIWEDESLYSNIYSNDNVQSNDKGHLRVVDEIDTFNDFLPSDIDYESQATHVRDKSITQLLGIEKDVKRLKKKSNDWKNINSEDINAKIPQMKLNRITNSSKINIHKDKHFANDFHQRNTKYLFKKNALPYTTDNLNIKDTLQQTHIKKEDTNDNLGEVRPMENHPAFRDDQISSWRESSGRKYLHQRMKQRRPSSDVRKRKAYDESLGRDSSEINNADLLNKSIRTKTNFKKKKGIKNSRIEFLKENLNLSSNRFRIDNDDKSSLSYSVNNGGENSYVRNLYPEKYVTESDHILRKSRHRRNIRFKSKQTLFKKRYKRSSAESDLNWDTPNSEFSQEGTFADYNFGCQDYDYYTYDSSSQPNLDDDYDDYLDENNIVKGSSGSYESDHFSRNYKRRGGRVHVAETTVTIRVKDINDNAPIFPNVTMYGEVQENGPIDLSVWRVSAWDADDASEGTNARLTYSIEKNVIDEKSGQSIFSVHPQTGLVKTALCCLDRETTPEYQIQVVAQDGGGLKGTGTVVVQLSDVNDNTPQLAREEWDIEVDETWGNDQPSNDTLLELAAMDRDTSNYFYYRIVNASGWGWEHFDVRSHGSVGELYAIKPLDYEDDAHRRGFRFMVQVTDRGRGGWEDSRHVDATRVTVHLRDLNDNPPLFARPQAHITVREDTKPGTLLAAMPATDEDKGGSQEVDYRVEGGWGALTIDSVGDVRLWRHLDRETTNGSVAVAKIIATDHGRPPLSSTALLSITVTDVNDSPPYLVPPRVLHVVEGSAARRLGVLKATDTDVWALGHGPPFTMSLSVNNPKYVMDLIDLKFDSHLDSGRGGAELWTRGPIDREEHRTLQVEITVGDAGGLTAAEFVTLVVDDINDNPMKPGSKTVYLWKTQGAGTDASLGRVYVDDPDDWDVEDKSFDWAGAPQPLFSLDRKTGIIYASSQVREGRYELRFKVSDHRWQQRGVSANVTVAVRMLPQDALAHAVPLTLMPTTPTQLTRNWSPVSGGGGLGRLIDNVRTILGDPHNVVQVVSVYGVQDSPTPTQEAELMKSLGNGVEEADAVSALSSPPSACVWLSVREPKGDYMDAIKLQGLLALHTPQLKGQDNVTVIVEEPQGTGTIDKTDQEPQGAPRLASTTLPLQVVDTNSTSLVTPRLSRSRPCRARYTDTESCTPVSCLNGGRCVRSSAGDRCVCPGGSYGWRCKILSRTFWGKGWAWVRPPPPCLPTTLSLRILTTQMDGLLLYSGPLTEVPSPRSRKPKSPTSMLALQISGGRPQLLVEGGGGAMLLQVNTSVADGNWHTLHMHLNKKGAVLMLDMCGQGWDNDETVTRDGHCVARGDWLDPSGVEAWMGSGPLQVGGLAHSKPDPAQHRWKTSPTEHSLKGCLSHLTINDELVDLGSPSYSDGSSAGCTLQDQACSNSSSGVVGGGCGMRGSCVGGLNAPICDCQPGWTGEACDEPTVPATLGSASYFKVALSFTPDPRSVSLQLRLRTRKTDGLLVQLAAHHRAAALALHLRGGVACASLSSVGAASQGTCVDGRLLNDGTWHTVAAERHGNNLIVTVDDGDTWRRNESLPVFTGEEVGRLPATLKVDKQDGVTVGGLPEFIGVDLASVHDDLADSCVDDLRVSGHQLPLPPAQNGTGWGQVTTLEQVEVGCRAPSTCTNTTCTPPTTCTDTWAADYCSCGPGRQLLGGRCEDIDECAWRPCLHRGTCYNLHPGYLCDCGPRHTGPNCHSITIPRSLFAQWTRLPGGTHPLNGPAAIAAITIYGMMMLVGVLLSIRCHRMRGGSKGGWLGVRGETTVGGVCKRAADEGGGDGGGITGKVPPEDVSLTILDTLKSRLPHAQEAMVKKENSNSPSGRTHHGVAPGSKEVAALRDDLRAYAYEGDGSSSGSITSTISGLRSELNTDEGVVNPLLPEMWDVIDLLKTLPDAKDNSLRLALGGRKRLKIPELGPIERHSVDKNDKNNKKMMGGTKTIMCNSLACEVKKVSSPRTLQKLDSSPRSKTNKTGNPKEVLELSTVC</sequence>
<dbReference type="GO" id="GO:0007156">
    <property type="term" value="P:homophilic cell adhesion via plasma membrane adhesion molecules"/>
    <property type="evidence" value="ECO:0007669"/>
    <property type="project" value="InterPro"/>
</dbReference>
<dbReference type="Gene3D" id="2.60.40.60">
    <property type="entry name" value="Cadherins"/>
    <property type="match status" value="7"/>
</dbReference>
<dbReference type="GO" id="GO:0008013">
    <property type="term" value="F:beta-catenin binding"/>
    <property type="evidence" value="ECO:0007669"/>
    <property type="project" value="TreeGrafter"/>
</dbReference>
<evidence type="ECO:0000259" key="17">
    <source>
        <dbReference type="PROSITE" id="PS50026"/>
    </source>
</evidence>